<evidence type="ECO:0000259" key="2">
    <source>
        <dbReference type="Pfam" id="PF00582"/>
    </source>
</evidence>
<feature type="non-terminal residue" evidence="3">
    <location>
        <position position="1"/>
    </location>
</feature>
<feature type="compositionally biased region" description="Low complexity" evidence="1">
    <location>
        <begin position="225"/>
        <end position="239"/>
    </location>
</feature>
<comment type="caution">
    <text evidence="3">The sequence shown here is derived from an EMBL/GenBank/DDBJ whole genome shotgun (WGS) entry which is preliminary data.</text>
</comment>
<feature type="compositionally biased region" description="Polar residues" evidence="1">
    <location>
        <begin position="87"/>
        <end position="103"/>
    </location>
</feature>
<dbReference type="RefSeq" id="XP_035324260.1">
    <property type="nucleotide sequence ID" value="XM_035462836.1"/>
</dbReference>
<feature type="region of interest" description="Disordered" evidence="1">
    <location>
        <begin position="569"/>
        <end position="607"/>
    </location>
</feature>
<proteinExistence type="predicted"/>
<feature type="compositionally biased region" description="Polar residues" evidence="1">
    <location>
        <begin position="26"/>
        <end position="46"/>
    </location>
</feature>
<feature type="compositionally biased region" description="Low complexity" evidence="1">
    <location>
        <begin position="579"/>
        <end position="589"/>
    </location>
</feature>
<keyword evidence="4" id="KW-1185">Reference proteome</keyword>
<feature type="region of interest" description="Disordered" evidence="1">
    <location>
        <begin position="162"/>
        <end position="253"/>
    </location>
</feature>
<feature type="domain" description="UspA" evidence="2">
    <location>
        <begin position="600"/>
        <end position="690"/>
    </location>
</feature>
<dbReference type="InterPro" id="IPR006016">
    <property type="entry name" value="UspA"/>
</dbReference>
<feature type="region of interest" description="Disordered" evidence="1">
    <location>
        <begin position="275"/>
        <end position="338"/>
    </location>
</feature>
<feature type="compositionally biased region" description="Basic and acidic residues" evidence="1">
    <location>
        <begin position="329"/>
        <end position="338"/>
    </location>
</feature>
<dbReference type="InterPro" id="IPR014729">
    <property type="entry name" value="Rossmann-like_a/b/a_fold"/>
</dbReference>
<feature type="domain" description="UspA" evidence="2">
    <location>
        <begin position="490"/>
        <end position="553"/>
    </location>
</feature>
<dbReference type="GeneID" id="55967082"/>
<organism evidence="3 4">
    <name type="scientific">Geosmithia morbida</name>
    <dbReference type="NCBI Taxonomy" id="1094350"/>
    <lineage>
        <taxon>Eukaryota</taxon>
        <taxon>Fungi</taxon>
        <taxon>Dikarya</taxon>
        <taxon>Ascomycota</taxon>
        <taxon>Pezizomycotina</taxon>
        <taxon>Sordariomycetes</taxon>
        <taxon>Hypocreomycetidae</taxon>
        <taxon>Hypocreales</taxon>
        <taxon>Bionectriaceae</taxon>
        <taxon>Geosmithia</taxon>
    </lineage>
</organism>
<dbReference type="PANTHER" id="PTHR46100">
    <property type="entry name" value="IMP2'P"/>
    <property type="match status" value="1"/>
</dbReference>
<evidence type="ECO:0000313" key="3">
    <source>
        <dbReference type="EMBL" id="KAF4125608.1"/>
    </source>
</evidence>
<feature type="compositionally biased region" description="Acidic residues" evidence="1">
    <location>
        <begin position="309"/>
        <end position="318"/>
    </location>
</feature>
<dbReference type="Pfam" id="PF00582">
    <property type="entry name" value="Usp"/>
    <property type="match status" value="2"/>
</dbReference>
<protein>
    <submittedName>
        <fullName evidence="3">Universal stress protein family</fullName>
    </submittedName>
</protein>
<dbReference type="Proteomes" id="UP000749293">
    <property type="component" value="Unassembled WGS sequence"/>
</dbReference>
<dbReference type="SUPFAM" id="SSF52402">
    <property type="entry name" value="Adenine nucleotide alpha hydrolases-like"/>
    <property type="match status" value="1"/>
</dbReference>
<dbReference type="EMBL" id="JAANYQ010000002">
    <property type="protein sequence ID" value="KAF4125608.1"/>
    <property type="molecule type" value="Genomic_DNA"/>
</dbReference>
<dbReference type="OrthoDB" id="992776at2759"/>
<evidence type="ECO:0000313" key="4">
    <source>
        <dbReference type="Proteomes" id="UP000749293"/>
    </source>
</evidence>
<evidence type="ECO:0000256" key="1">
    <source>
        <dbReference type="SAM" id="MobiDB-lite"/>
    </source>
</evidence>
<dbReference type="PRINTS" id="PR01438">
    <property type="entry name" value="UNVRSLSTRESS"/>
</dbReference>
<feature type="region of interest" description="Disordered" evidence="1">
    <location>
        <begin position="23"/>
        <end position="150"/>
    </location>
</feature>
<reference evidence="3" key="1">
    <citation type="submission" date="2020-03" db="EMBL/GenBank/DDBJ databases">
        <title>Site-based positive gene gene selection in Geosmithia morbida across the United States reveals a broad range of putative effectors and factors for local host and environmental adapation.</title>
        <authorList>
            <person name="Onufrak A."/>
            <person name="Murdoch R.W."/>
            <person name="Gazis R."/>
            <person name="Huff M."/>
            <person name="Staton M."/>
            <person name="Klingeman W."/>
            <person name="Hadziabdic D."/>
        </authorList>
    </citation>
    <scope>NUCLEOTIDE SEQUENCE</scope>
    <source>
        <strain evidence="3">1262</strain>
    </source>
</reference>
<dbReference type="AlphaFoldDB" id="A0A9P4Z1L0"/>
<accession>A0A9P4Z1L0</accession>
<name>A0A9P4Z1L0_9HYPO</name>
<dbReference type="Gene3D" id="3.40.50.620">
    <property type="entry name" value="HUPs"/>
    <property type="match status" value="1"/>
</dbReference>
<sequence>SQQPMSIEAMLDLERKEVLALLESSPKVSTSPEGNRRSASPYSNPRSPVRSMLDIDDGTPSSAAAHRSPSRQPPVRSMLDMSGPTGPYSSKNIGGGSSTTPSTPVGDGPADRSSSPAAHAQHHRSMSDAASRVSDMPRNDPTSGYQFSGILNALGGGYQQQMPLRAVRTSRSQSRGGSLGEALRNSDLGGLQVPGERRGRNSSLGGSAGAGLASRLGNKSKSPHGRISSRSGSPSTFGSAQSPVAGKGYLDDGQTFNISDAYRRLSDANLAFSTGSLSQLPGRKQPNSPGEGRLAKDYLGPDGEYLGSSEEDEAYSTDDENRGRKKEPRRLNPDAKGERKSLSLLAVAEEERKCGWRRYHGKHATRTRVLTSFGGETTTGSQIAKAHQYRSLIPEPEIKVTSSTGETAKLSKVAVHPHTSYDHKPGSATPSAIDSDEEADFREIKRAQNLSFTMTNILSNNEAHRAVRIIYRGEYSKIAQTADEEHRRLRKYLVATDLSEESTHALEWAIGTVLRDGDTLVAIYCVDEETGITAADGGVPNDPKAMKEQATAINTIASSKSASGSLLQFMGGESASNTPRGSPAPSGPRAGAGAGGPEYNKAEEERQRAVRDITDRVLRLLRKTQLQVRVVVEVIHCKSPKHLITEVIDLVSPTLVVIGSRGRSALKGVILGSFSNYLVTKSSSPVMVARKKLRKQSKFKKTAVRQVNNLSNPTARSLTHAKID</sequence>
<gene>
    <name evidence="3" type="ORF">GMORB2_0852</name>
</gene>
<dbReference type="PANTHER" id="PTHR46100:SF4">
    <property type="entry name" value="USPA DOMAIN-CONTAINING PROTEIN"/>
    <property type="match status" value="1"/>
</dbReference>
<feature type="compositionally biased region" description="Low complexity" evidence="1">
    <location>
        <begin position="201"/>
        <end position="217"/>
    </location>
</feature>
<dbReference type="InterPro" id="IPR006015">
    <property type="entry name" value="Universal_stress_UspA"/>
</dbReference>
<dbReference type="CDD" id="cd23659">
    <property type="entry name" value="USP_At3g01520-like"/>
    <property type="match status" value="1"/>
</dbReference>